<dbReference type="AlphaFoldDB" id="A0A5N0TL85"/>
<keyword evidence="7" id="KW-1185">Reference proteome</keyword>
<dbReference type="EMBL" id="VYUY01000003">
    <property type="protein sequence ID" value="KAA9135762.1"/>
    <property type="molecule type" value="Genomic_DNA"/>
</dbReference>
<evidence type="ECO:0000313" key="6">
    <source>
        <dbReference type="EMBL" id="KAA9135762.1"/>
    </source>
</evidence>
<dbReference type="InterPro" id="IPR017871">
    <property type="entry name" value="ABC_transporter-like_CS"/>
</dbReference>
<dbReference type="PANTHER" id="PTHR43776">
    <property type="entry name" value="TRANSPORT ATP-BINDING PROTEIN"/>
    <property type="match status" value="1"/>
</dbReference>
<reference evidence="7" key="1">
    <citation type="submission" date="2019-09" db="EMBL/GenBank/DDBJ databases">
        <title>Mumia zhuanghuii sp. nov. isolated from the intestinal contents of plateau pika (Ochotona curzoniae) in the Qinghai-Tibet plateau of China.</title>
        <authorList>
            <person name="Tian Z."/>
        </authorList>
    </citation>
    <scope>NUCLEOTIDE SEQUENCE [LARGE SCALE GENOMIC DNA]</scope>
    <source>
        <strain evidence="7">L-033</strain>
    </source>
</reference>
<keyword evidence="2" id="KW-0813">Transport</keyword>
<dbReference type="SMART" id="SM00382">
    <property type="entry name" value="AAA"/>
    <property type="match status" value="1"/>
</dbReference>
<organism evidence="6 7">
    <name type="scientific">Microbacterium caowuchunii</name>
    <dbReference type="NCBI Taxonomy" id="2614638"/>
    <lineage>
        <taxon>Bacteria</taxon>
        <taxon>Bacillati</taxon>
        <taxon>Actinomycetota</taxon>
        <taxon>Actinomycetes</taxon>
        <taxon>Micrococcales</taxon>
        <taxon>Microbacteriaceae</taxon>
        <taxon>Microbacterium</taxon>
    </lineage>
</organism>
<protein>
    <submittedName>
        <fullName evidence="6">ATP-binding cassette domain-containing protein</fullName>
    </submittedName>
</protein>
<sequence>MTKGDTAADSIVCSDLSIAHTDGRGAPARVIDGVSFTLGRGAALILVGSTGSGKSTLAAALAGRAGNGVSVVGGDALVEGISVRRPGRRHRFLTVAVGYLGQTDGPSLPARLTVSEIVGEPVTSRHRKVDMRALALRIATLLDELGLPLGAAGKYPYELSAGMRQRVAIARTLMLDPRLVIADEPLANLDVEAREVVRAALERRQRENEMSLLLVANEAESVARFDADVLALRAGHAVGFGHGIEKMTWTPSSEADRRLVSS</sequence>
<evidence type="ECO:0000256" key="2">
    <source>
        <dbReference type="ARBA" id="ARBA00022448"/>
    </source>
</evidence>
<dbReference type="RefSeq" id="WP_150891616.1">
    <property type="nucleotide sequence ID" value="NZ_VYUY01000003.1"/>
</dbReference>
<keyword evidence="3" id="KW-0547">Nucleotide-binding</keyword>
<evidence type="ECO:0000256" key="3">
    <source>
        <dbReference type="ARBA" id="ARBA00022741"/>
    </source>
</evidence>
<evidence type="ECO:0000256" key="1">
    <source>
        <dbReference type="ARBA" id="ARBA00005417"/>
    </source>
</evidence>
<gene>
    <name evidence="6" type="ORF">F6B40_00800</name>
</gene>
<name>A0A5N0TL85_9MICO</name>
<feature type="domain" description="ABC transporter" evidence="5">
    <location>
        <begin position="11"/>
        <end position="259"/>
    </location>
</feature>
<dbReference type="InterPro" id="IPR003439">
    <property type="entry name" value="ABC_transporter-like_ATP-bd"/>
</dbReference>
<evidence type="ECO:0000259" key="5">
    <source>
        <dbReference type="PROSITE" id="PS50893"/>
    </source>
</evidence>
<dbReference type="PROSITE" id="PS00211">
    <property type="entry name" value="ABC_TRANSPORTER_1"/>
    <property type="match status" value="1"/>
</dbReference>
<proteinExistence type="inferred from homology"/>
<dbReference type="Proteomes" id="UP000326838">
    <property type="component" value="Unassembled WGS sequence"/>
</dbReference>
<comment type="similarity">
    <text evidence="1">Belongs to the ABC transporter superfamily.</text>
</comment>
<dbReference type="InterPro" id="IPR003593">
    <property type="entry name" value="AAA+_ATPase"/>
</dbReference>
<dbReference type="Pfam" id="PF00005">
    <property type="entry name" value="ABC_tran"/>
    <property type="match status" value="1"/>
</dbReference>
<keyword evidence="4 6" id="KW-0067">ATP-binding</keyword>
<dbReference type="InterPro" id="IPR027417">
    <property type="entry name" value="P-loop_NTPase"/>
</dbReference>
<dbReference type="PROSITE" id="PS50893">
    <property type="entry name" value="ABC_TRANSPORTER_2"/>
    <property type="match status" value="1"/>
</dbReference>
<dbReference type="GO" id="GO:0055085">
    <property type="term" value="P:transmembrane transport"/>
    <property type="evidence" value="ECO:0007669"/>
    <property type="project" value="UniProtKB-ARBA"/>
</dbReference>
<dbReference type="GO" id="GO:0016887">
    <property type="term" value="F:ATP hydrolysis activity"/>
    <property type="evidence" value="ECO:0007669"/>
    <property type="project" value="InterPro"/>
</dbReference>
<dbReference type="Gene3D" id="3.40.50.300">
    <property type="entry name" value="P-loop containing nucleotide triphosphate hydrolases"/>
    <property type="match status" value="1"/>
</dbReference>
<evidence type="ECO:0000313" key="7">
    <source>
        <dbReference type="Proteomes" id="UP000326838"/>
    </source>
</evidence>
<comment type="caution">
    <text evidence="6">The sequence shown here is derived from an EMBL/GenBank/DDBJ whole genome shotgun (WGS) entry which is preliminary data.</text>
</comment>
<dbReference type="GO" id="GO:0005524">
    <property type="term" value="F:ATP binding"/>
    <property type="evidence" value="ECO:0007669"/>
    <property type="project" value="UniProtKB-KW"/>
</dbReference>
<dbReference type="PANTHER" id="PTHR43776:SF7">
    <property type="entry name" value="D,D-DIPEPTIDE TRANSPORT ATP-BINDING PROTEIN DDPF-RELATED"/>
    <property type="match status" value="1"/>
</dbReference>
<dbReference type="SUPFAM" id="SSF52540">
    <property type="entry name" value="P-loop containing nucleoside triphosphate hydrolases"/>
    <property type="match status" value="1"/>
</dbReference>
<evidence type="ECO:0000256" key="4">
    <source>
        <dbReference type="ARBA" id="ARBA00022840"/>
    </source>
</evidence>
<dbReference type="InterPro" id="IPR050319">
    <property type="entry name" value="ABC_transp_ATP-bind"/>
</dbReference>
<accession>A0A5N0TL85</accession>